<proteinExistence type="predicted"/>
<name>A0A0A9BQ00_ARUDO</name>
<sequence length="19" mass="2138">MGQTCKLRIICGLYSNYSS</sequence>
<dbReference type="AlphaFoldDB" id="A0A0A9BQ00"/>
<protein>
    <submittedName>
        <fullName evidence="1">Uncharacterized protein</fullName>
    </submittedName>
</protein>
<evidence type="ECO:0000313" key="1">
    <source>
        <dbReference type="EMBL" id="JAD66049.1"/>
    </source>
</evidence>
<reference evidence="1" key="1">
    <citation type="submission" date="2014-09" db="EMBL/GenBank/DDBJ databases">
        <authorList>
            <person name="Magalhaes I.L.F."/>
            <person name="Oliveira U."/>
            <person name="Santos F.R."/>
            <person name="Vidigal T.H.D.A."/>
            <person name="Brescovit A.D."/>
            <person name="Santos A.J."/>
        </authorList>
    </citation>
    <scope>NUCLEOTIDE SEQUENCE</scope>
    <source>
        <tissue evidence="1">Shoot tissue taken approximately 20 cm above the soil surface</tissue>
    </source>
</reference>
<accession>A0A0A9BQ00</accession>
<reference evidence="1" key="2">
    <citation type="journal article" date="2015" name="Data Brief">
        <title>Shoot transcriptome of the giant reed, Arundo donax.</title>
        <authorList>
            <person name="Barrero R.A."/>
            <person name="Guerrero F.D."/>
            <person name="Moolhuijzen P."/>
            <person name="Goolsby J.A."/>
            <person name="Tidwell J."/>
            <person name="Bellgard S.E."/>
            <person name="Bellgard M.I."/>
        </authorList>
    </citation>
    <scope>NUCLEOTIDE SEQUENCE</scope>
    <source>
        <tissue evidence="1">Shoot tissue taken approximately 20 cm above the soil surface</tissue>
    </source>
</reference>
<dbReference type="EMBL" id="GBRH01231846">
    <property type="protein sequence ID" value="JAD66049.1"/>
    <property type="molecule type" value="Transcribed_RNA"/>
</dbReference>
<organism evidence="1">
    <name type="scientific">Arundo donax</name>
    <name type="common">Giant reed</name>
    <name type="synonym">Donax arundinaceus</name>
    <dbReference type="NCBI Taxonomy" id="35708"/>
    <lineage>
        <taxon>Eukaryota</taxon>
        <taxon>Viridiplantae</taxon>
        <taxon>Streptophyta</taxon>
        <taxon>Embryophyta</taxon>
        <taxon>Tracheophyta</taxon>
        <taxon>Spermatophyta</taxon>
        <taxon>Magnoliopsida</taxon>
        <taxon>Liliopsida</taxon>
        <taxon>Poales</taxon>
        <taxon>Poaceae</taxon>
        <taxon>PACMAD clade</taxon>
        <taxon>Arundinoideae</taxon>
        <taxon>Arundineae</taxon>
        <taxon>Arundo</taxon>
    </lineage>
</organism>